<evidence type="ECO:0000313" key="4">
    <source>
        <dbReference type="Proteomes" id="UP000298781"/>
    </source>
</evidence>
<dbReference type="KEGG" id="pstg:E8M01_22825"/>
<dbReference type="AlphaFoldDB" id="A0A4D7BBN2"/>
<dbReference type="Gene3D" id="3.30.420.40">
    <property type="match status" value="2"/>
</dbReference>
<reference evidence="3 4" key="1">
    <citation type="submission" date="2019-04" db="EMBL/GenBank/DDBJ databases">
        <title>Phreatobacter aquaticus sp. nov.</title>
        <authorList>
            <person name="Choi A."/>
        </authorList>
    </citation>
    <scope>NUCLEOTIDE SEQUENCE [LARGE SCALE GENOMIC DNA]</scope>
    <source>
        <strain evidence="3 4">KCTC 52518</strain>
    </source>
</reference>
<evidence type="ECO:0000256" key="2">
    <source>
        <dbReference type="SAM" id="MobiDB-lite"/>
    </source>
</evidence>
<evidence type="ECO:0000313" key="3">
    <source>
        <dbReference type="EMBL" id="QCI66826.1"/>
    </source>
</evidence>
<dbReference type="CDD" id="cd23763">
    <property type="entry name" value="ASKHA_ATPase_ROK"/>
    <property type="match status" value="1"/>
</dbReference>
<name>A0A4D7BBN2_9HYPH</name>
<feature type="compositionally biased region" description="Basic residues" evidence="2">
    <location>
        <begin position="17"/>
        <end position="30"/>
    </location>
</feature>
<gene>
    <name evidence="3" type="ORF">E8M01_22825</name>
</gene>
<dbReference type="InterPro" id="IPR000600">
    <property type="entry name" value="ROK"/>
</dbReference>
<evidence type="ECO:0000256" key="1">
    <source>
        <dbReference type="ARBA" id="ARBA00006479"/>
    </source>
</evidence>
<dbReference type="PANTHER" id="PTHR18964:SF149">
    <property type="entry name" value="BIFUNCTIONAL UDP-N-ACETYLGLUCOSAMINE 2-EPIMERASE_N-ACETYLMANNOSAMINE KINASE"/>
    <property type="match status" value="1"/>
</dbReference>
<organism evidence="3 4">
    <name type="scientific">Phreatobacter stygius</name>
    <dbReference type="NCBI Taxonomy" id="1940610"/>
    <lineage>
        <taxon>Bacteria</taxon>
        <taxon>Pseudomonadati</taxon>
        <taxon>Pseudomonadota</taxon>
        <taxon>Alphaproteobacteria</taxon>
        <taxon>Hyphomicrobiales</taxon>
        <taxon>Phreatobacteraceae</taxon>
        <taxon>Phreatobacter</taxon>
    </lineage>
</organism>
<dbReference type="Pfam" id="PF00480">
    <property type="entry name" value="ROK"/>
    <property type="match status" value="1"/>
</dbReference>
<dbReference type="PANTHER" id="PTHR18964">
    <property type="entry name" value="ROK (REPRESSOR, ORF, KINASE) FAMILY"/>
    <property type="match status" value="1"/>
</dbReference>
<dbReference type="OrthoDB" id="49685at2"/>
<feature type="region of interest" description="Disordered" evidence="2">
    <location>
        <begin position="1"/>
        <end position="35"/>
    </location>
</feature>
<dbReference type="Proteomes" id="UP000298781">
    <property type="component" value="Chromosome"/>
</dbReference>
<proteinExistence type="inferred from homology"/>
<comment type="similarity">
    <text evidence="1">Belongs to the ROK (NagC/XylR) family.</text>
</comment>
<accession>A0A4D7BBN2</accession>
<sequence>MAGGGAGRGARAETRSHAPRRALRRTRHQDRHAAMTGPAAIGIDIGGTAIKLGLVTGEGKVLARRRFAYAAMASFDHLAGMLVEAVGAMAAETSHDVAAIGIAAPGHARPGDGLMIDGTSNVPLLRDRSLAAALKDRLNRPVVTLNDGAAAAYGELHFGAGRGLERFVLMTFGTGVGGGVVIAGQVIRGNEGEPPEIGAMVLDAGARPGTFEAFASAAGFSAAYRDAGGPAEVPPEQIFARAAAGEATANLALDATCRRIAQACGTMINLLNLEACLLGGGIAAAGAPLRDRVASHLTDFAWPFLCERTTIAVAATGQDAGVLGAGAWALDRRLIA</sequence>
<keyword evidence="4" id="KW-1185">Reference proteome</keyword>
<dbReference type="EMBL" id="CP039690">
    <property type="protein sequence ID" value="QCI66826.1"/>
    <property type="molecule type" value="Genomic_DNA"/>
</dbReference>
<dbReference type="SUPFAM" id="SSF53067">
    <property type="entry name" value="Actin-like ATPase domain"/>
    <property type="match status" value="1"/>
</dbReference>
<protein>
    <submittedName>
        <fullName evidence="3">ROK family protein</fullName>
    </submittedName>
</protein>
<dbReference type="InterPro" id="IPR043129">
    <property type="entry name" value="ATPase_NBD"/>
</dbReference>